<dbReference type="GO" id="GO:0009279">
    <property type="term" value="C:cell outer membrane"/>
    <property type="evidence" value="ECO:0007669"/>
    <property type="project" value="UniProtKB-SubCell"/>
</dbReference>
<evidence type="ECO:0000313" key="15">
    <source>
        <dbReference type="EMBL" id="KEY19135.1"/>
    </source>
</evidence>
<evidence type="ECO:0000313" key="17">
    <source>
        <dbReference type="Proteomes" id="UP000028349"/>
    </source>
</evidence>
<evidence type="ECO:0000256" key="5">
    <source>
        <dbReference type="ARBA" id="ARBA00022729"/>
    </source>
</evidence>
<evidence type="ECO:0000256" key="11">
    <source>
        <dbReference type="RuleBase" id="RU003357"/>
    </source>
</evidence>
<dbReference type="GO" id="GO:0030246">
    <property type="term" value="F:carbohydrate binding"/>
    <property type="evidence" value="ECO:0007669"/>
    <property type="project" value="InterPro"/>
</dbReference>
<dbReference type="InterPro" id="IPR012910">
    <property type="entry name" value="Plug_dom"/>
</dbReference>
<dbReference type="STRING" id="266748.HY04_11970"/>
<dbReference type="SUPFAM" id="SSF56935">
    <property type="entry name" value="Porins"/>
    <property type="match status" value="1"/>
</dbReference>
<evidence type="ECO:0000256" key="6">
    <source>
        <dbReference type="ARBA" id="ARBA00023077"/>
    </source>
</evidence>
<evidence type="ECO:0000313" key="16">
    <source>
        <dbReference type="EMBL" id="VEH98820.1"/>
    </source>
</evidence>
<sequence length="794" mass="90449">MKFTLNIIAILFGLLFTNAQTTFTVEGKVIDFHDKVPLKEAKITIGTLTQISDSKGNFIFKAVPKGNYTLIANHPDCDAVTEDLNVNKDLEITLQLEHHIEEIETITLHGTHKNANSLIVKSLDRSAIDRNSTENLGNILSSISGVGALKSGNNIAKPIIHGLYGSRVPIINNGVKMAEQEWGVEHAPNIDVNQFDHIDVIKGASALKYGSDAIGGVVVLEPHIFKRKDTIQGSANLSGISNGQGIGLGINLLKTWENGWAIKTTGGFKKLGDLKTPDYHLMNTGLQNQSFSFTVQNNTFLQGISFDYSVTDSEIGIYRGSDLGNLEDFYKALTSNIPIYQRDFSYKINNPKQDVQHHIAKISAFKRFENLGKLSFDYNFQYNHRNEYDVRRGELAQIPSLDLELFTNQMNINDFIERQFWSLETGIDLKYQFNYSTPETQARRLVPNYDQYAGGLYSVFKYKLTPKLNAEAGLRYDVAKYEVKKWYDLSDWENLYAEDFSEFYVKTDGNRVFTKPHLTFKNLSFNAGIDYQPSKNLDIKLNYAKVGRTPNVAELFADGLHHSAAIIEVGNMGIKNEDGNQFNLNIDGKLNILDGLRVTVNPYLFVTKNFITEVPTGIQNTIRGVFPVWSYQQIDAKMYGLDVDAQLKLNDYFEYRGNFSYINGEDQTNNQPLIMMVPTNFANSLEFKNEEWKNFYFKVQQQTFLQQKRFPVYNPTINIFENGVEVEKTLDLSTPPPTYTLWSVQTGFNFNKHFSAGLNVTNLFDTNYKDYLNRMRYFSYETGRNIIFNIKYNF</sequence>
<dbReference type="Gene3D" id="2.60.40.1120">
    <property type="entry name" value="Carboxypeptidase-like, regulatory domain"/>
    <property type="match status" value="1"/>
</dbReference>
<dbReference type="RefSeq" id="WP_051803791.1">
    <property type="nucleotide sequence ID" value="NZ_FOIX01000003.1"/>
</dbReference>
<dbReference type="Pfam" id="PF00593">
    <property type="entry name" value="TonB_dep_Rec_b-barrel"/>
    <property type="match status" value="1"/>
</dbReference>
<comment type="subcellular location">
    <subcellularLocation>
        <location evidence="1 10">Cell outer membrane</location>
        <topology evidence="1 10">Multi-pass membrane protein</topology>
    </subcellularLocation>
</comment>
<dbReference type="InterPro" id="IPR010917">
    <property type="entry name" value="TonB_rcpt_CS"/>
</dbReference>
<dbReference type="GO" id="GO:0015344">
    <property type="term" value="F:siderophore uptake transmembrane transporter activity"/>
    <property type="evidence" value="ECO:0007669"/>
    <property type="project" value="TreeGrafter"/>
</dbReference>
<keyword evidence="3 10" id="KW-1134">Transmembrane beta strand</keyword>
<keyword evidence="2 10" id="KW-0813">Transport</keyword>
<keyword evidence="5 12" id="KW-0732">Signal</keyword>
<keyword evidence="8 16" id="KW-0675">Receptor</keyword>
<name>A0A3S4ULT3_9FLAO</name>
<evidence type="ECO:0000259" key="14">
    <source>
        <dbReference type="Pfam" id="PF07715"/>
    </source>
</evidence>
<evidence type="ECO:0000256" key="4">
    <source>
        <dbReference type="ARBA" id="ARBA00022692"/>
    </source>
</evidence>
<dbReference type="Proteomes" id="UP000270036">
    <property type="component" value="Chromosome"/>
</dbReference>
<evidence type="ECO:0000256" key="1">
    <source>
        <dbReference type="ARBA" id="ARBA00004571"/>
    </source>
</evidence>
<reference evidence="15 17" key="1">
    <citation type="submission" date="2014-07" db="EMBL/GenBank/DDBJ databases">
        <authorList>
            <person name="Pisani N.G."/>
            <person name="Newman J.D."/>
        </authorList>
    </citation>
    <scope>NUCLEOTIDE SEQUENCE [LARGE SCALE GENOMIC DNA]</scope>
    <source>
        <strain evidence="15 17">LMG 24720</strain>
    </source>
</reference>
<evidence type="ECO:0000256" key="2">
    <source>
        <dbReference type="ARBA" id="ARBA00022448"/>
    </source>
</evidence>
<dbReference type="Proteomes" id="UP000028349">
    <property type="component" value="Unassembled WGS sequence"/>
</dbReference>
<proteinExistence type="inferred from homology"/>
<keyword evidence="6 11" id="KW-0798">TonB box</keyword>
<dbReference type="KEGG" id="cant:NCTC13489_01180"/>
<accession>A0A3S4ULT3</accession>
<dbReference type="InterPro" id="IPR000531">
    <property type="entry name" value="Beta-barrel_TonB"/>
</dbReference>
<keyword evidence="7 10" id="KW-0472">Membrane</keyword>
<evidence type="ECO:0000256" key="10">
    <source>
        <dbReference type="PROSITE-ProRule" id="PRU01360"/>
    </source>
</evidence>
<gene>
    <name evidence="15" type="ORF">HY04_11970</name>
    <name evidence="16" type="ORF">NCTC13489_01180</name>
</gene>
<evidence type="ECO:0000256" key="7">
    <source>
        <dbReference type="ARBA" id="ARBA00023136"/>
    </source>
</evidence>
<evidence type="ECO:0000259" key="13">
    <source>
        <dbReference type="Pfam" id="PF00593"/>
    </source>
</evidence>
<keyword evidence="4 10" id="KW-0812">Transmembrane</keyword>
<dbReference type="GO" id="GO:0044718">
    <property type="term" value="P:siderophore transmembrane transport"/>
    <property type="evidence" value="ECO:0007669"/>
    <property type="project" value="TreeGrafter"/>
</dbReference>
<dbReference type="EMBL" id="LR134441">
    <property type="protein sequence ID" value="VEH98820.1"/>
    <property type="molecule type" value="Genomic_DNA"/>
</dbReference>
<evidence type="ECO:0000256" key="8">
    <source>
        <dbReference type="ARBA" id="ARBA00023170"/>
    </source>
</evidence>
<dbReference type="InterPro" id="IPR036942">
    <property type="entry name" value="Beta-barrel_TonB_sf"/>
</dbReference>
<evidence type="ECO:0000256" key="3">
    <source>
        <dbReference type="ARBA" id="ARBA00022452"/>
    </source>
</evidence>
<evidence type="ECO:0000256" key="9">
    <source>
        <dbReference type="ARBA" id="ARBA00023237"/>
    </source>
</evidence>
<dbReference type="Gene3D" id="2.40.170.20">
    <property type="entry name" value="TonB-dependent receptor, beta-barrel domain"/>
    <property type="match status" value="1"/>
</dbReference>
<feature type="domain" description="TonB-dependent receptor-like beta-barrel" evidence="13">
    <location>
        <begin position="302"/>
        <end position="763"/>
    </location>
</feature>
<keyword evidence="17" id="KW-1185">Reference proteome</keyword>
<dbReference type="OrthoDB" id="9795928at2"/>
<dbReference type="AlphaFoldDB" id="A0A3S4ULT3"/>
<dbReference type="EMBL" id="JPEP01000002">
    <property type="protein sequence ID" value="KEY19135.1"/>
    <property type="molecule type" value="Genomic_DNA"/>
</dbReference>
<dbReference type="PROSITE" id="PS52016">
    <property type="entry name" value="TONB_DEPENDENT_REC_3"/>
    <property type="match status" value="1"/>
</dbReference>
<organism evidence="16 18">
    <name type="scientific">Kaistella antarctica</name>
    <dbReference type="NCBI Taxonomy" id="266748"/>
    <lineage>
        <taxon>Bacteria</taxon>
        <taxon>Pseudomonadati</taxon>
        <taxon>Bacteroidota</taxon>
        <taxon>Flavobacteriia</taxon>
        <taxon>Flavobacteriales</taxon>
        <taxon>Weeksellaceae</taxon>
        <taxon>Chryseobacterium group</taxon>
        <taxon>Kaistella</taxon>
    </lineage>
</organism>
<evidence type="ECO:0000256" key="12">
    <source>
        <dbReference type="SAM" id="SignalP"/>
    </source>
</evidence>
<dbReference type="PROSITE" id="PS01156">
    <property type="entry name" value="TONB_DEPENDENT_REC_2"/>
    <property type="match status" value="1"/>
</dbReference>
<evidence type="ECO:0000313" key="18">
    <source>
        <dbReference type="Proteomes" id="UP000270036"/>
    </source>
</evidence>
<keyword evidence="9 10" id="KW-0998">Cell outer membrane</keyword>
<dbReference type="SUPFAM" id="SSF49452">
    <property type="entry name" value="Starch-binding domain-like"/>
    <property type="match status" value="1"/>
</dbReference>
<protein>
    <submittedName>
        <fullName evidence="15 16">TonB-dependent receptor</fullName>
    </submittedName>
</protein>
<reference evidence="16 18" key="2">
    <citation type="submission" date="2018-12" db="EMBL/GenBank/DDBJ databases">
        <authorList>
            <consortium name="Pathogen Informatics"/>
        </authorList>
    </citation>
    <scope>NUCLEOTIDE SEQUENCE [LARGE SCALE GENOMIC DNA]</scope>
    <source>
        <strain evidence="16 18">NCTC13489</strain>
    </source>
</reference>
<feature type="chain" id="PRO_5018764828" evidence="12">
    <location>
        <begin position="20"/>
        <end position="794"/>
    </location>
</feature>
<feature type="signal peptide" evidence="12">
    <location>
        <begin position="1"/>
        <end position="19"/>
    </location>
</feature>
<comment type="similarity">
    <text evidence="10 11">Belongs to the TonB-dependent receptor family.</text>
</comment>
<dbReference type="InterPro" id="IPR013784">
    <property type="entry name" value="Carb-bd-like_fold"/>
</dbReference>
<dbReference type="InterPro" id="IPR039426">
    <property type="entry name" value="TonB-dep_rcpt-like"/>
</dbReference>
<dbReference type="PANTHER" id="PTHR30069">
    <property type="entry name" value="TONB-DEPENDENT OUTER MEMBRANE RECEPTOR"/>
    <property type="match status" value="1"/>
</dbReference>
<feature type="domain" description="TonB-dependent receptor plug" evidence="14">
    <location>
        <begin position="120"/>
        <end position="217"/>
    </location>
</feature>
<dbReference type="InterPro" id="IPR037066">
    <property type="entry name" value="Plug_dom_sf"/>
</dbReference>
<dbReference type="Pfam" id="PF13620">
    <property type="entry name" value="CarboxypepD_reg"/>
    <property type="match status" value="1"/>
</dbReference>
<dbReference type="PANTHER" id="PTHR30069:SF29">
    <property type="entry name" value="HEMOGLOBIN AND HEMOGLOBIN-HAPTOGLOBIN-BINDING PROTEIN 1-RELATED"/>
    <property type="match status" value="1"/>
</dbReference>
<dbReference type="Gene3D" id="2.170.130.10">
    <property type="entry name" value="TonB-dependent receptor, plug domain"/>
    <property type="match status" value="1"/>
</dbReference>
<dbReference type="Pfam" id="PF07715">
    <property type="entry name" value="Plug"/>
    <property type="match status" value="1"/>
</dbReference>